<dbReference type="AlphaFoldDB" id="A0A0F9ESJ2"/>
<name>A0A0F9ESJ2_9ZZZZ</name>
<organism evidence="1">
    <name type="scientific">marine sediment metagenome</name>
    <dbReference type="NCBI Taxonomy" id="412755"/>
    <lineage>
        <taxon>unclassified sequences</taxon>
        <taxon>metagenomes</taxon>
        <taxon>ecological metagenomes</taxon>
    </lineage>
</organism>
<feature type="non-terminal residue" evidence="1">
    <location>
        <position position="63"/>
    </location>
</feature>
<reference evidence="1" key="1">
    <citation type="journal article" date="2015" name="Nature">
        <title>Complex archaea that bridge the gap between prokaryotes and eukaryotes.</title>
        <authorList>
            <person name="Spang A."/>
            <person name="Saw J.H."/>
            <person name="Jorgensen S.L."/>
            <person name="Zaremba-Niedzwiedzka K."/>
            <person name="Martijn J."/>
            <person name="Lind A.E."/>
            <person name="van Eijk R."/>
            <person name="Schleper C."/>
            <person name="Guy L."/>
            <person name="Ettema T.J."/>
        </authorList>
    </citation>
    <scope>NUCLEOTIDE SEQUENCE</scope>
</reference>
<gene>
    <name evidence="1" type="ORF">LCGC14_2391610</name>
</gene>
<protein>
    <submittedName>
        <fullName evidence="1">Uncharacterized protein</fullName>
    </submittedName>
</protein>
<comment type="caution">
    <text evidence="1">The sequence shown here is derived from an EMBL/GenBank/DDBJ whole genome shotgun (WGS) entry which is preliminary data.</text>
</comment>
<proteinExistence type="predicted"/>
<accession>A0A0F9ESJ2</accession>
<dbReference type="EMBL" id="LAZR01035704">
    <property type="protein sequence ID" value="KKL26798.1"/>
    <property type="molecule type" value="Genomic_DNA"/>
</dbReference>
<evidence type="ECO:0000313" key="1">
    <source>
        <dbReference type="EMBL" id="KKL26798.1"/>
    </source>
</evidence>
<sequence length="63" mass="7564">MWRYVDPISTYREWDERGIAEVFEVRKLTKATIQSRFGAIDLPDDLKKETELEVIEYANHKYV</sequence>